<keyword evidence="2" id="KW-1185">Reference proteome</keyword>
<dbReference type="EMBL" id="CP026995">
    <property type="protein sequence ID" value="QLH07953.1"/>
    <property type="molecule type" value="Genomic_DNA"/>
</dbReference>
<evidence type="ECO:0000313" key="1">
    <source>
        <dbReference type="EMBL" id="QLH07953.1"/>
    </source>
</evidence>
<proteinExistence type="predicted"/>
<dbReference type="AlphaFoldDB" id="A0A7D5M6V8"/>
<gene>
    <name evidence="1" type="ORF">C5F50_06635</name>
</gene>
<organism evidence="1 2">
    <name type="scientific">Nitrosopumilus ureiphilus</name>
    <dbReference type="NCBI Taxonomy" id="1470067"/>
    <lineage>
        <taxon>Archaea</taxon>
        <taxon>Nitrososphaerota</taxon>
        <taxon>Nitrososphaeria</taxon>
        <taxon>Nitrosopumilales</taxon>
        <taxon>Nitrosopumilaceae</taxon>
        <taxon>Nitrosopumilus</taxon>
    </lineage>
</organism>
<sequence length="82" mass="9383">MVDKFKNKLQCTCNDVVAFEIIDDIECDWGNHVVIQCPNCEELFSIDNQCPAFQNISKLVNSNTGLYSKDEIENYVSNSHHN</sequence>
<dbReference type="KEGG" id="nue:C5F50_06635"/>
<dbReference type="OrthoDB" id="2132at2157"/>
<dbReference type="Proteomes" id="UP000509478">
    <property type="component" value="Chromosome"/>
</dbReference>
<protein>
    <submittedName>
        <fullName evidence="1">Uncharacterized protein</fullName>
    </submittedName>
</protein>
<evidence type="ECO:0000313" key="2">
    <source>
        <dbReference type="Proteomes" id="UP000509478"/>
    </source>
</evidence>
<name>A0A7D5M6V8_9ARCH</name>
<accession>A0A7D5M6V8</accession>
<reference evidence="1 2" key="1">
    <citation type="submission" date="2018-02" db="EMBL/GenBank/DDBJ databases">
        <title>Complete genome of Nitrosopumilus ureaphilus PS0.</title>
        <authorList>
            <person name="Qin W."/>
            <person name="Zheng Y."/>
            <person name="Stahl D.A."/>
        </authorList>
    </citation>
    <scope>NUCLEOTIDE SEQUENCE [LARGE SCALE GENOMIC DNA]</scope>
    <source>
        <strain evidence="1 2">PS0</strain>
    </source>
</reference>